<evidence type="ECO:0000313" key="3">
    <source>
        <dbReference type="Proteomes" id="UP000316426"/>
    </source>
</evidence>
<dbReference type="AlphaFoldDB" id="A0A518K457"/>
<evidence type="ECO:0000313" key="2">
    <source>
        <dbReference type="EMBL" id="QDV72581.1"/>
    </source>
</evidence>
<dbReference type="PANTHER" id="PTHR46820:SF1">
    <property type="entry name" value="HISTONE-LYSINE N-METHYLTRANSFERASE SETD7"/>
    <property type="match status" value="1"/>
</dbReference>
<dbReference type="GO" id="GO:0003682">
    <property type="term" value="F:chromatin binding"/>
    <property type="evidence" value="ECO:0007669"/>
    <property type="project" value="TreeGrafter"/>
</dbReference>
<organism evidence="2 3">
    <name type="scientific">Botrimarina mediterranea</name>
    <dbReference type="NCBI Taxonomy" id="2528022"/>
    <lineage>
        <taxon>Bacteria</taxon>
        <taxon>Pseudomonadati</taxon>
        <taxon>Planctomycetota</taxon>
        <taxon>Planctomycetia</taxon>
        <taxon>Pirellulales</taxon>
        <taxon>Lacipirellulaceae</taxon>
        <taxon>Botrimarina</taxon>
    </lineage>
</organism>
<sequence length="262" mass="29294" precursor="true">MPTLSSRLCLAALAALLATCGTVIAQNTQTPARESVTIEPYTGPPIYLPEDEAPPPPIEVESTVVKENFPGTETVRFERRVVKYSDNSIVSDGPHKEFFSNGELYVEGEFNKGKAVGKWVYHHPNGTVAKEVTYKDGRPDGEVKLFNEEGKLVARREYVEGQRNGVWETYSEDGEQKLREETYKDGKADGAFRTWYTNGQLRQETQFVDGKLEGLATEWTRVGDKRAEVNFKNGVKDGPSKLWQTDGKVIEQNFAEGKPVAK</sequence>
<feature type="chain" id="PRO_5021822096" evidence="1">
    <location>
        <begin position="26"/>
        <end position="262"/>
    </location>
</feature>
<dbReference type="GO" id="GO:0070828">
    <property type="term" value="P:heterochromatin organization"/>
    <property type="evidence" value="ECO:0007669"/>
    <property type="project" value="TreeGrafter"/>
</dbReference>
<dbReference type="EMBL" id="CP036349">
    <property type="protein sequence ID" value="QDV72581.1"/>
    <property type="molecule type" value="Genomic_DNA"/>
</dbReference>
<evidence type="ECO:0000256" key="1">
    <source>
        <dbReference type="SAM" id="SignalP"/>
    </source>
</evidence>
<dbReference type="SUPFAM" id="SSF82185">
    <property type="entry name" value="Histone H3 K4-specific methyltransferase SET7/9 N-terminal domain"/>
    <property type="match status" value="2"/>
</dbReference>
<dbReference type="KEGG" id="bmei:Spa11_07600"/>
<dbReference type="Pfam" id="PF07661">
    <property type="entry name" value="MORN_2"/>
    <property type="match status" value="4"/>
</dbReference>
<reference evidence="2 3" key="1">
    <citation type="submission" date="2019-02" db="EMBL/GenBank/DDBJ databases">
        <title>Deep-cultivation of Planctomycetes and their phenomic and genomic characterization uncovers novel biology.</title>
        <authorList>
            <person name="Wiegand S."/>
            <person name="Jogler M."/>
            <person name="Boedeker C."/>
            <person name="Pinto D."/>
            <person name="Vollmers J."/>
            <person name="Rivas-Marin E."/>
            <person name="Kohn T."/>
            <person name="Peeters S.H."/>
            <person name="Heuer A."/>
            <person name="Rast P."/>
            <person name="Oberbeckmann S."/>
            <person name="Bunk B."/>
            <person name="Jeske O."/>
            <person name="Meyerdierks A."/>
            <person name="Storesund J.E."/>
            <person name="Kallscheuer N."/>
            <person name="Luecker S."/>
            <person name="Lage O.M."/>
            <person name="Pohl T."/>
            <person name="Merkel B.J."/>
            <person name="Hornburger P."/>
            <person name="Mueller R.-W."/>
            <person name="Bruemmer F."/>
            <person name="Labrenz M."/>
            <person name="Spormann A.M."/>
            <person name="Op den Camp H."/>
            <person name="Overmann J."/>
            <person name="Amann R."/>
            <person name="Jetten M.S.M."/>
            <person name="Mascher T."/>
            <person name="Medema M.H."/>
            <person name="Devos D.P."/>
            <person name="Kaster A.-K."/>
            <person name="Ovreas L."/>
            <person name="Rohde M."/>
            <person name="Galperin M.Y."/>
            <person name="Jogler C."/>
        </authorList>
    </citation>
    <scope>NUCLEOTIDE SEQUENCE [LARGE SCALE GENOMIC DNA]</scope>
    <source>
        <strain evidence="2 3">Spa11</strain>
    </source>
</reference>
<accession>A0A518K457</accession>
<keyword evidence="1" id="KW-0732">Signal</keyword>
<proteinExistence type="predicted"/>
<protein>
    <submittedName>
        <fullName evidence="2">MORN repeat variant</fullName>
    </submittedName>
</protein>
<dbReference type="InterPro" id="IPR011652">
    <property type="entry name" value="MORN_2"/>
</dbReference>
<dbReference type="PANTHER" id="PTHR46820">
    <property type="entry name" value="HISTONE-LYSINE N-METHYLTRANSFERASE SETD7"/>
    <property type="match status" value="1"/>
</dbReference>
<dbReference type="GO" id="GO:0005694">
    <property type="term" value="C:chromosome"/>
    <property type="evidence" value="ECO:0007669"/>
    <property type="project" value="TreeGrafter"/>
</dbReference>
<keyword evidence="3" id="KW-1185">Reference proteome</keyword>
<gene>
    <name evidence="2" type="ORF">Spa11_07600</name>
</gene>
<feature type="signal peptide" evidence="1">
    <location>
        <begin position="1"/>
        <end position="25"/>
    </location>
</feature>
<dbReference type="Gene3D" id="3.90.930.1">
    <property type="match status" value="1"/>
</dbReference>
<name>A0A518K457_9BACT</name>
<dbReference type="RefSeq" id="WP_145108048.1">
    <property type="nucleotide sequence ID" value="NZ_CP036349.1"/>
</dbReference>
<dbReference type="Proteomes" id="UP000316426">
    <property type="component" value="Chromosome"/>
</dbReference>
<dbReference type="Gene3D" id="2.20.110.10">
    <property type="entry name" value="Histone H3 K4-specific methyltransferase SET7/9 N-terminal domain"/>
    <property type="match status" value="1"/>
</dbReference>